<sequence length="145" mass="16349">MTLDTIKAKFEAVNLKAGFIVAFKQDRHGSTHVEVKRNGLLFWRAWSFETDFEYDLNRVIELATEVKEVEPVAVLPRRAGWTRNGNVKIVTNAGMILIASLADVQVSSVSGLKSAGWLMRLNLIENLRYPAEIQAEDIKTIEYIA</sequence>
<keyword evidence="2" id="KW-1185">Reference proteome</keyword>
<dbReference type="SUPFAM" id="SSF54786">
    <property type="entry name" value="YcfA/nrd intein domain"/>
    <property type="match status" value="1"/>
</dbReference>
<reference evidence="2" key="1">
    <citation type="submission" date="2020-06" db="EMBL/GenBank/DDBJ databases">
        <title>Complete genome sequences of Providencia rettgeri bacteriophages PibeRecoleta, Stilesk and PatoteraRojo.</title>
        <authorList>
            <person name="Batinovic S."/>
            <person name="Chan H.T."/>
            <person name="Stiles J."/>
            <person name="Petrovski S."/>
        </authorList>
    </citation>
    <scope>NUCLEOTIDE SEQUENCE [LARGE SCALE GENOMIC DNA]</scope>
</reference>
<protein>
    <submittedName>
        <fullName evidence="1">Uncharacterized protein</fullName>
    </submittedName>
</protein>
<dbReference type="GeneID" id="62682492"/>
<dbReference type="InterPro" id="IPR009253">
    <property type="entry name" value="DUF905"/>
</dbReference>
<organism evidence="1 2">
    <name type="scientific">Providencia phage vB_PreS-PibeRecoleta</name>
    <dbReference type="NCBI Taxonomy" id="2761109"/>
    <lineage>
        <taxon>Viruses</taxon>
        <taxon>Duplodnaviria</taxon>
        <taxon>Heunggongvirae</taxon>
        <taxon>Uroviricota</taxon>
        <taxon>Caudoviricetes</taxon>
        <taxon>Casjensviridae</taxon>
        <taxon>Redjacvirus</taxon>
        <taxon>Redjacvirus piberecoleta</taxon>
    </lineage>
</organism>
<dbReference type="EMBL" id="MT675124">
    <property type="protein sequence ID" value="QMV29972.1"/>
    <property type="molecule type" value="Genomic_DNA"/>
</dbReference>
<proteinExistence type="predicted"/>
<name>A0A7G5B0Z9_9CAUD</name>
<accession>A0A7G5B0Z9</accession>
<evidence type="ECO:0000313" key="2">
    <source>
        <dbReference type="Proteomes" id="UP000515430"/>
    </source>
</evidence>
<dbReference type="KEGG" id="vg:62682492"/>
<dbReference type="Proteomes" id="UP000515430">
    <property type="component" value="Segment"/>
</dbReference>
<dbReference type="Pfam" id="PF06006">
    <property type="entry name" value="DUF905"/>
    <property type="match status" value="1"/>
</dbReference>
<dbReference type="RefSeq" id="YP_009999858.1">
    <property type="nucleotide sequence ID" value="NC_053009.1"/>
</dbReference>
<evidence type="ECO:0000313" key="1">
    <source>
        <dbReference type="EMBL" id="QMV29972.1"/>
    </source>
</evidence>